<evidence type="ECO:0000256" key="1">
    <source>
        <dbReference type="ARBA" id="ARBA00004123"/>
    </source>
</evidence>
<dbReference type="GO" id="GO:0003700">
    <property type="term" value="F:DNA-binding transcription factor activity"/>
    <property type="evidence" value="ECO:0007669"/>
    <property type="project" value="InterPro"/>
</dbReference>
<evidence type="ECO:0000256" key="6">
    <source>
        <dbReference type="SAM" id="MobiDB-lite"/>
    </source>
</evidence>
<dbReference type="Proteomes" id="UP001428341">
    <property type="component" value="Unassembled WGS sequence"/>
</dbReference>
<dbReference type="GO" id="GO:0005634">
    <property type="term" value="C:nucleus"/>
    <property type="evidence" value="ECO:0007669"/>
    <property type="project" value="UniProtKB-SubCell"/>
</dbReference>
<keyword evidence="9" id="KW-1185">Reference proteome</keyword>
<evidence type="ECO:0000256" key="4">
    <source>
        <dbReference type="ARBA" id="ARBA00023163"/>
    </source>
</evidence>
<feature type="domain" description="TCP" evidence="7">
    <location>
        <begin position="34"/>
        <end position="88"/>
    </location>
</feature>
<evidence type="ECO:0000259" key="7">
    <source>
        <dbReference type="PROSITE" id="PS51369"/>
    </source>
</evidence>
<name>A0AAP0QGZ3_9ROSI</name>
<evidence type="ECO:0000313" key="9">
    <source>
        <dbReference type="Proteomes" id="UP001428341"/>
    </source>
</evidence>
<dbReference type="PROSITE" id="PS51369">
    <property type="entry name" value="TCP"/>
    <property type="match status" value="1"/>
</dbReference>
<evidence type="ECO:0000256" key="2">
    <source>
        <dbReference type="ARBA" id="ARBA00023015"/>
    </source>
</evidence>
<evidence type="ECO:0000256" key="3">
    <source>
        <dbReference type="ARBA" id="ARBA00023125"/>
    </source>
</evidence>
<feature type="region of interest" description="Disordered" evidence="6">
    <location>
        <begin position="247"/>
        <end position="273"/>
    </location>
</feature>
<feature type="compositionally biased region" description="Basic and acidic residues" evidence="6">
    <location>
        <begin position="1"/>
        <end position="12"/>
    </location>
</feature>
<dbReference type="InterPro" id="IPR017887">
    <property type="entry name" value="TF_TCP_subgr"/>
</dbReference>
<dbReference type="PANTHER" id="PTHR31072">
    <property type="entry name" value="TRANSCRIPTION FACTOR TCP4-RELATED"/>
    <property type="match status" value="1"/>
</dbReference>
<proteinExistence type="predicted"/>
<feature type="compositionally biased region" description="Basic residues" evidence="6">
    <location>
        <begin position="36"/>
        <end position="46"/>
    </location>
</feature>
<protein>
    <recommendedName>
        <fullName evidence="7">TCP domain-containing protein</fullName>
    </recommendedName>
</protein>
<reference evidence="8 9" key="1">
    <citation type="submission" date="2024-05" db="EMBL/GenBank/DDBJ databases">
        <title>Haplotype-resolved chromosome-level genome assembly of Huyou (Citrus changshanensis).</title>
        <authorList>
            <person name="Miao C."/>
            <person name="Chen W."/>
            <person name="Wu Y."/>
            <person name="Wang L."/>
            <person name="Zhao S."/>
            <person name="Grierson D."/>
            <person name="Xu C."/>
            <person name="Chen K."/>
        </authorList>
    </citation>
    <scope>NUCLEOTIDE SEQUENCE [LARGE SCALE GENOMIC DNA]</scope>
    <source>
        <strain evidence="8">01-14</strain>
        <tissue evidence="8">Leaf</tissue>
    </source>
</reference>
<accession>A0AAP0QGZ3</accession>
<comment type="caution">
    <text evidence="8">The sequence shown here is derived from an EMBL/GenBank/DDBJ whole genome shotgun (WGS) entry which is preliminary data.</text>
</comment>
<keyword evidence="4" id="KW-0804">Transcription</keyword>
<dbReference type="PANTHER" id="PTHR31072:SF121">
    <property type="entry name" value="TRANSCRIPTION FACTOR TCP20-LIKE ISOFORM X1"/>
    <property type="match status" value="1"/>
</dbReference>
<dbReference type="InterPro" id="IPR005333">
    <property type="entry name" value="Transcription_factor_TCP"/>
</dbReference>
<feature type="region of interest" description="Disordered" evidence="6">
    <location>
        <begin position="1"/>
        <end position="46"/>
    </location>
</feature>
<keyword evidence="3" id="KW-0238">DNA-binding</keyword>
<keyword evidence="2" id="KW-0805">Transcription regulation</keyword>
<evidence type="ECO:0000256" key="5">
    <source>
        <dbReference type="ARBA" id="ARBA00023242"/>
    </source>
</evidence>
<sequence length="359" mass="39210">MAENNKPGEIKDFQIMIANKDDSTKKLAPKRSSNKDRHKKVDGRGRRIRMPALCAARIFQLTRELGHKSDGETIQWLLQQAEPSIIAATGTGTIPASMLAAAGASVSEQGNSVSAGLHTKIEGLGPGVGSINRANWTMMSANFGRSQIPSGVWPTINGTGSGFIQNSGQLTSNFGSENLSLSANPKFGFHGIEFPNMNMGLMSFSSMLSGASHQIPGLELGLSQDAHVGVMNSQAISQFYQQMGHHRSASGSLNQQHQQQQQISDKDDSQGSGSRQMIYSYLKRREAQRQGLILSGDFVSRSEPLRILHTCLLFYVHEEKYGKFSNTNNFPIKEMHTHFILFQTMSLAVVVKTLNSVGQ</sequence>
<dbReference type="AlphaFoldDB" id="A0AAP0QGZ3"/>
<feature type="compositionally biased region" description="Low complexity" evidence="6">
    <location>
        <begin position="250"/>
        <end position="263"/>
    </location>
</feature>
<gene>
    <name evidence="8" type="ORF">WN944_020064</name>
</gene>
<evidence type="ECO:0000313" key="8">
    <source>
        <dbReference type="EMBL" id="KAK9188659.1"/>
    </source>
</evidence>
<dbReference type="GO" id="GO:0043565">
    <property type="term" value="F:sequence-specific DNA binding"/>
    <property type="evidence" value="ECO:0007669"/>
    <property type="project" value="TreeGrafter"/>
</dbReference>
<dbReference type="Pfam" id="PF03634">
    <property type="entry name" value="TCP"/>
    <property type="match status" value="1"/>
</dbReference>
<organism evidence="8 9">
    <name type="scientific">Citrus x changshan-huyou</name>
    <dbReference type="NCBI Taxonomy" id="2935761"/>
    <lineage>
        <taxon>Eukaryota</taxon>
        <taxon>Viridiplantae</taxon>
        <taxon>Streptophyta</taxon>
        <taxon>Embryophyta</taxon>
        <taxon>Tracheophyta</taxon>
        <taxon>Spermatophyta</taxon>
        <taxon>Magnoliopsida</taxon>
        <taxon>eudicotyledons</taxon>
        <taxon>Gunneridae</taxon>
        <taxon>Pentapetalae</taxon>
        <taxon>rosids</taxon>
        <taxon>malvids</taxon>
        <taxon>Sapindales</taxon>
        <taxon>Rutaceae</taxon>
        <taxon>Aurantioideae</taxon>
        <taxon>Citrus</taxon>
    </lineage>
</organism>
<dbReference type="EMBL" id="JBCGBO010000007">
    <property type="protein sequence ID" value="KAK9188659.1"/>
    <property type="molecule type" value="Genomic_DNA"/>
</dbReference>
<comment type="subcellular location">
    <subcellularLocation>
        <location evidence="1">Nucleus</location>
    </subcellularLocation>
</comment>
<keyword evidence="5" id="KW-0539">Nucleus</keyword>